<dbReference type="InterPro" id="IPR050498">
    <property type="entry name" value="Ycf3"/>
</dbReference>
<keyword evidence="2 3" id="KW-0802">TPR repeat</keyword>
<feature type="repeat" description="TPR" evidence="3">
    <location>
        <begin position="70"/>
        <end position="103"/>
    </location>
</feature>
<feature type="transmembrane region" description="Helical" evidence="4">
    <location>
        <begin position="265"/>
        <end position="288"/>
    </location>
</feature>
<reference evidence="6" key="1">
    <citation type="journal article" date="2019" name="Int. J. Syst. Evol. Microbiol.">
        <title>The Global Catalogue of Microorganisms (GCM) 10K type strain sequencing project: providing services to taxonomists for standard genome sequencing and annotation.</title>
        <authorList>
            <consortium name="The Broad Institute Genomics Platform"/>
            <consortium name="The Broad Institute Genome Sequencing Center for Infectious Disease"/>
            <person name="Wu L."/>
            <person name="Ma J."/>
        </authorList>
    </citation>
    <scope>NUCLEOTIDE SEQUENCE [LARGE SCALE GENOMIC DNA]</scope>
    <source>
        <strain evidence="6">JCM 17106</strain>
    </source>
</reference>
<dbReference type="SMART" id="SM00028">
    <property type="entry name" value="TPR"/>
    <property type="match status" value="5"/>
</dbReference>
<organism evidence="5 6">
    <name type="scientific">Aquimarina addita</name>
    <dbReference type="NCBI Taxonomy" id="870485"/>
    <lineage>
        <taxon>Bacteria</taxon>
        <taxon>Pseudomonadati</taxon>
        <taxon>Bacteroidota</taxon>
        <taxon>Flavobacteriia</taxon>
        <taxon>Flavobacteriales</taxon>
        <taxon>Flavobacteriaceae</taxon>
        <taxon>Aquimarina</taxon>
    </lineage>
</organism>
<keyword evidence="4" id="KW-0812">Transmembrane</keyword>
<dbReference type="InterPro" id="IPR019734">
    <property type="entry name" value="TPR_rpt"/>
</dbReference>
<sequence>MENVFFERGFQLFQVRKYAEALKSLQEGLQREPEHYTAKSLVVRCFVELKEYKKAEELNERLISQYPIEDELFFNRSSLALQRDDIKTALAAITEAIVLDPYNADYFGYKGYILLGEKEYIESLSSADEGLALDPNNVLALNVRAQALTKLNRKEEAQETIGNTLHQDPEGSFSHASVGWVQLEQGNYKDAMNHFKESLKSDPTSRYAQNGMLEAIKAKNFVYRSYLKYAFWISNMKTKNQWFFIIGIYLVYRFLVKAVEFTEYPYLVILIIVPYLLFALGGWIIGPLSSMILLFHSHGKFLLDTKDKASGLLFFSCVLLAVVCTALFFGLGYEVFLLIVVSALCAIIPLTQGVLIEKKSSKLISLGIGGVILLAGLIGPLFHEDLYFLGMISIIGLVAYTWIGNFLKN</sequence>
<proteinExistence type="predicted"/>
<evidence type="ECO:0000256" key="3">
    <source>
        <dbReference type="PROSITE-ProRule" id="PRU00339"/>
    </source>
</evidence>
<evidence type="ECO:0000256" key="2">
    <source>
        <dbReference type="ARBA" id="ARBA00022803"/>
    </source>
</evidence>
<keyword evidence="1" id="KW-0677">Repeat</keyword>
<dbReference type="Pfam" id="PF13432">
    <property type="entry name" value="TPR_16"/>
    <property type="match status" value="1"/>
</dbReference>
<dbReference type="RefSeq" id="WP_344923754.1">
    <property type="nucleotide sequence ID" value="NZ_BAABCW010000001.1"/>
</dbReference>
<feature type="repeat" description="TPR" evidence="3">
    <location>
        <begin position="2"/>
        <end position="35"/>
    </location>
</feature>
<dbReference type="PANTHER" id="PTHR44858:SF1">
    <property type="entry name" value="UDP-N-ACETYLGLUCOSAMINE--PEPTIDE N-ACETYLGLUCOSAMINYLTRANSFERASE SPINDLY-RELATED"/>
    <property type="match status" value="1"/>
</dbReference>
<evidence type="ECO:0000313" key="5">
    <source>
        <dbReference type="EMBL" id="GAA4106459.1"/>
    </source>
</evidence>
<feature type="repeat" description="TPR" evidence="3">
    <location>
        <begin position="172"/>
        <end position="205"/>
    </location>
</feature>
<keyword evidence="4" id="KW-1133">Transmembrane helix</keyword>
<evidence type="ECO:0000256" key="1">
    <source>
        <dbReference type="ARBA" id="ARBA00022737"/>
    </source>
</evidence>
<dbReference type="InterPro" id="IPR011990">
    <property type="entry name" value="TPR-like_helical_dom_sf"/>
</dbReference>
<protein>
    <recommendedName>
        <fullName evidence="7">Tetratricopeptide repeat protein</fullName>
    </recommendedName>
</protein>
<dbReference type="Gene3D" id="1.25.40.10">
    <property type="entry name" value="Tetratricopeptide repeat domain"/>
    <property type="match status" value="1"/>
</dbReference>
<dbReference type="PANTHER" id="PTHR44858">
    <property type="entry name" value="TETRATRICOPEPTIDE REPEAT PROTEIN 6"/>
    <property type="match status" value="1"/>
</dbReference>
<dbReference type="EMBL" id="BAABCW010000001">
    <property type="protein sequence ID" value="GAA4106459.1"/>
    <property type="molecule type" value="Genomic_DNA"/>
</dbReference>
<feature type="transmembrane region" description="Helical" evidence="4">
    <location>
        <begin position="242"/>
        <end position="259"/>
    </location>
</feature>
<dbReference type="Proteomes" id="UP001500459">
    <property type="component" value="Unassembled WGS sequence"/>
</dbReference>
<dbReference type="Pfam" id="PF14559">
    <property type="entry name" value="TPR_19"/>
    <property type="match status" value="1"/>
</dbReference>
<feature type="transmembrane region" description="Helical" evidence="4">
    <location>
        <begin position="388"/>
        <end position="407"/>
    </location>
</feature>
<dbReference type="SUPFAM" id="SSF48452">
    <property type="entry name" value="TPR-like"/>
    <property type="match status" value="2"/>
</dbReference>
<evidence type="ECO:0000256" key="4">
    <source>
        <dbReference type="SAM" id="Phobius"/>
    </source>
</evidence>
<dbReference type="PROSITE" id="PS50005">
    <property type="entry name" value="TPR"/>
    <property type="match status" value="3"/>
</dbReference>
<keyword evidence="4" id="KW-0472">Membrane</keyword>
<evidence type="ECO:0000313" key="6">
    <source>
        <dbReference type="Proteomes" id="UP001500459"/>
    </source>
</evidence>
<evidence type="ECO:0008006" key="7">
    <source>
        <dbReference type="Google" id="ProtNLM"/>
    </source>
</evidence>
<comment type="caution">
    <text evidence="5">The sequence shown here is derived from an EMBL/GenBank/DDBJ whole genome shotgun (WGS) entry which is preliminary data.</text>
</comment>
<feature type="transmembrane region" description="Helical" evidence="4">
    <location>
        <begin position="335"/>
        <end position="356"/>
    </location>
</feature>
<feature type="transmembrane region" description="Helical" evidence="4">
    <location>
        <begin position="363"/>
        <end position="382"/>
    </location>
</feature>
<accession>A0ABP7X7F7</accession>
<keyword evidence="6" id="KW-1185">Reference proteome</keyword>
<gene>
    <name evidence="5" type="ORF">GCM10022393_00870</name>
</gene>
<name>A0ABP7X7F7_9FLAO</name>
<feature type="transmembrane region" description="Helical" evidence="4">
    <location>
        <begin position="309"/>
        <end position="329"/>
    </location>
</feature>